<feature type="compositionally biased region" description="Basic residues" evidence="1">
    <location>
        <begin position="847"/>
        <end position="863"/>
    </location>
</feature>
<gene>
    <name evidence="2" type="ORF">BO70DRAFT_427121</name>
</gene>
<dbReference type="Proteomes" id="UP000247233">
    <property type="component" value="Unassembled WGS sequence"/>
</dbReference>
<name>A0A317WTR0_9EURO</name>
<dbReference type="STRING" id="1448321.A0A317WTR0"/>
<comment type="caution">
    <text evidence="2">The sequence shown here is derived from an EMBL/GenBank/DDBJ whole genome shotgun (WGS) entry which is preliminary data.</text>
</comment>
<accession>A0A317WTR0</accession>
<evidence type="ECO:0000313" key="3">
    <source>
        <dbReference type="Proteomes" id="UP000247233"/>
    </source>
</evidence>
<feature type="region of interest" description="Disordered" evidence="1">
    <location>
        <begin position="174"/>
        <end position="237"/>
    </location>
</feature>
<feature type="compositionally biased region" description="Polar residues" evidence="1">
    <location>
        <begin position="226"/>
        <end position="237"/>
    </location>
</feature>
<evidence type="ECO:0000313" key="2">
    <source>
        <dbReference type="EMBL" id="PWY88328.1"/>
    </source>
</evidence>
<sequence length="863" mass="96116">MLAQLAGSGGKGQPVSNPYPLLNIVDLEDPPENWRLCGKKKTTYLGVLAHRILNWNALLAFHGWGFVYDATYDSVLRIKLEVLFKIFYNQAPGHQPCTMEEMFDFSRDAGPRLLNPEKDIPCLYPISRRYPHPPDPDTALVNDYHRPQMAPSLLPDVYIQQMLLPVNVGGQASDFDPRGIAPDIHTPNGPRKRTATSTVKNSRKGTVKSPPKSPRNKKNEEPSPMHKSTMSPNNDHMMNLTESRITTDALSVIYTKMYGHLTPIAKTQMGSMDVAHNDFGALETRPVTPSTKGPAIPSLSAATKDIMASSFRGHESANAAPRTPPSVTEEVERAVMRVAYADLERHPTASSRNIAMPHFTASSEDTLTRPIISVIPATAEVQFICDPRLYEGLTFSPRLQGYPYRGRGPVWDNFSSAVDCVIVAGRLLDAGSTNIDRNTKEWWKGFTLAERAFIEATDPMSSFWKLVAPFAAVSQGESIDAIRSIWAACTRSFKQFQFSYTEIMNPCRCGNNHAAASEVTRSSVTPNLLPGQIHRVKDMRVLLSLAFNPKVKYPCTQCAAGARYCLRLFKSLPMRLVVELDGHSFVRNHTDDITSEYQDREGYFRQATYRWIGGVYLNDGRMYLCWNNAKRGEHDGKNTLRVYESRTNSGVIFGGLSPANPAERVPEIYWKAQQVPLLFYERVMNPDPLVLDAAQRTIRQMAQEHTTGKLVLQREKGWTPSAPLKGPGEYPWPSMMPGRCFDESCKGTGLAVGPGGQGFKLPPPASSTDPAANKPHPCRETSVLQVKNPNKYCDYDNDDCPEAVSTAPSFNDSHTLAISTPGSRPSFNLSNVNLNLPRNVPGIQRKNSTRRIQKPPRKPRKWT</sequence>
<organism evidence="2 3">
    <name type="scientific">Aspergillus heteromorphus CBS 117.55</name>
    <dbReference type="NCBI Taxonomy" id="1448321"/>
    <lineage>
        <taxon>Eukaryota</taxon>
        <taxon>Fungi</taxon>
        <taxon>Dikarya</taxon>
        <taxon>Ascomycota</taxon>
        <taxon>Pezizomycotina</taxon>
        <taxon>Eurotiomycetes</taxon>
        <taxon>Eurotiomycetidae</taxon>
        <taxon>Eurotiales</taxon>
        <taxon>Aspergillaceae</taxon>
        <taxon>Aspergillus</taxon>
        <taxon>Aspergillus subgen. Circumdati</taxon>
    </lineage>
</organism>
<dbReference type="OrthoDB" id="5431239at2759"/>
<feature type="region of interest" description="Disordered" evidence="1">
    <location>
        <begin position="837"/>
        <end position="863"/>
    </location>
</feature>
<evidence type="ECO:0000256" key="1">
    <source>
        <dbReference type="SAM" id="MobiDB-lite"/>
    </source>
</evidence>
<keyword evidence="3" id="KW-1185">Reference proteome</keyword>
<dbReference type="GeneID" id="37070095"/>
<reference evidence="2 3" key="1">
    <citation type="submission" date="2016-12" db="EMBL/GenBank/DDBJ databases">
        <title>The genomes of Aspergillus section Nigri reveals drivers in fungal speciation.</title>
        <authorList>
            <consortium name="DOE Joint Genome Institute"/>
            <person name="Vesth T.C."/>
            <person name="Nybo J."/>
            <person name="Theobald S."/>
            <person name="Brandl J."/>
            <person name="Frisvad J.C."/>
            <person name="Nielsen K.F."/>
            <person name="Lyhne E.K."/>
            <person name="Kogle M.E."/>
            <person name="Kuo A."/>
            <person name="Riley R."/>
            <person name="Clum A."/>
            <person name="Nolan M."/>
            <person name="Lipzen A."/>
            <person name="Salamov A."/>
            <person name="Henrissat B."/>
            <person name="Wiebenga A."/>
            <person name="De Vries R.P."/>
            <person name="Grigoriev I.V."/>
            <person name="Mortensen U.H."/>
            <person name="Andersen M.R."/>
            <person name="Baker S.E."/>
        </authorList>
    </citation>
    <scope>NUCLEOTIDE SEQUENCE [LARGE SCALE GENOMIC DNA]</scope>
    <source>
        <strain evidence="2 3">CBS 117.55</strain>
    </source>
</reference>
<protein>
    <submittedName>
        <fullName evidence="2">Uncharacterized protein</fullName>
    </submittedName>
</protein>
<dbReference type="VEuPathDB" id="FungiDB:BO70DRAFT_427121"/>
<dbReference type="RefSeq" id="XP_025401864.1">
    <property type="nucleotide sequence ID" value="XM_025547858.1"/>
</dbReference>
<proteinExistence type="predicted"/>
<dbReference type="EMBL" id="MSFL01000005">
    <property type="protein sequence ID" value="PWY88328.1"/>
    <property type="molecule type" value="Genomic_DNA"/>
</dbReference>
<dbReference type="AlphaFoldDB" id="A0A317WTR0"/>